<dbReference type="EMBL" id="SEYY01024154">
    <property type="protein sequence ID" value="KAB7494358.1"/>
    <property type="molecule type" value="Genomic_DNA"/>
</dbReference>
<dbReference type="PANTHER" id="PTHR13680:SF5">
    <property type="entry name" value="CDGSH IRON-SULFUR DOMAIN-CONTAINING PROTEIN 1"/>
    <property type="match status" value="1"/>
</dbReference>
<evidence type="ECO:0000256" key="1">
    <source>
        <dbReference type="ARBA" id="ARBA00008624"/>
    </source>
</evidence>
<dbReference type="GO" id="GO:0005741">
    <property type="term" value="C:mitochondrial outer membrane"/>
    <property type="evidence" value="ECO:0007669"/>
    <property type="project" value="TreeGrafter"/>
</dbReference>
<keyword evidence="2" id="KW-0001">2Fe-2S</keyword>
<evidence type="ECO:0000256" key="2">
    <source>
        <dbReference type="ARBA" id="ARBA00022714"/>
    </source>
</evidence>
<reference evidence="8 9" key="1">
    <citation type="journal article" date="2019" name="PLoS Biol.">
        <title>Sex chromosomes control vertical transmission of feminizing Wolbachia symbionts in an isopod.</title>
        <authorList>
            <person name="Becking T."/>
            <person name="Chebbi M.A."/>
            <person name="Giraud I."/>
            <person name="Moumen B."/>
            <person name="Laverre T."/>
            <person name="Caubet Y."/>
            <person name="Peccoud J."/>
            <person name="Gilbert C."/>
            <person name="Cordaux R."/>
        </authorList>
    </citation>
    <scope>NUCLEOTIDE SEQUENCE [LARGE SCALE GENOMIC DNA]</scope>
    <source>
        <strain evidence="8">ANa2</strain>
        <tissue evidence="8">Whole body excluding digestive tract and cuticle</tissue>
    </source>
</reference>
<dbReference type="FunFam" id="3.40.5.90:FF:000001">
    <property type="entry name" value="CDGSH iron-sulfur domain-containing protein 1"/>
    <property type="match status" value="1"/>
</dbReference>
<sequence length="99" mass="10787">MLKGGHCNLSVKKNESKVVDSIDMEDLGDKASFCRCWRSAKFPYCDGTHGKHNTTTGDNVGPLVIKKKELSCSSVKSDIPSWSSRVNGCAICLSHGRDI</sequence>
<keyword evidence="9" id="KW-1185">Reference proteome</keyword>
<protein>
    <submittedName>
        <fullName evidence="8">CDGSH iron-sulfur domain-containing protein 1</fullName>
    </submittedName>
</protein>
<organism evidence="8 9">
    <name type="scientific">Armadillidium nasatum</name>
    <dbReference type="NCBI Taxonomy" id="96803"/>
    <lineage>
        <taxon>Eukaryota</taxon>
        <taxon>Metazoa</taxon>
        <taxon>Ecdysozoa</taxon>
        <taxon>Arthropoda</taxon>
        <taxon>Crustacea</taxon>
        <taxon>Multicrustacea</taxon>
        <taxon>Malacostraca</taxon>
        <taxon>Eumalacostraca</taxon>
        <taxon>Peracarida</taxon>
        <taxon>Isopoda</taxon>
        <taxon>Oniscidea</taxon>
        <taxon>Crinocheta</taxon>
        <taxon>Armadillidiidae</taxon>
        <taxon>Armadillidium</taxon>
    </lineage>
</organism>
<dbReference type="GO" id="GO:0051537">
    <property type="term" value="F:2 iron, 2 sulfur cluster binding"/>
    <property type="evidence" value="ECO:0007669"/>
    <property type="project" value="UniProtKB-KW"/>
</dbReference>
<comment type="caution">
    <text evidence="8">The sequence shown here is derived from an EMBL/GenBank/DDBJ whole genome shotgun (WGS) entry which is preliminary data.</text>
</comment>
<comment type="cofactor">
    <cofactor evidence="6">
        <name>[2Fe-2S] cluster</name>
        <dbReference type="ChEBI" id="CHEBI:190135"/>
    </cofactor>
</comment>
<name>A0A5N5SKX3_9CRUS</name>
<dbReference type="GO" id="GO:0010506">
    <property type="term" value="P:regulation of autophagy"/>
    <property type="evidence" value="ECO:0007669"/>
    <property type="project" value="InterPro"/>
</dbReference>
<feature type="domain" description="Iron-binding zinc finger CDGSH type" evidence="7">
    <location>
        <begin position="17"/>
        <end position="55"/>
    </location>
</feature>
<dbReference type="OrthoDB" id="449252at2759"/>
<evidence type="ECO:0000256" key="6">
    <source>
        <dbReference type="ARBA" id="ARBA00034078"/>
    </source>
</evidence>
<proteinExistence type="inferred from homology"/>
<dbReference type="Proteomes" id="UP000326759">
    <property type="component" value="Unassembled WGS sequence"/>
</dbReference>
<evidence type="ECO:0000256" key="5">
    <source>
        <dbReference type="ARBA" id="ARBA00023014"/>
    </source>
</evidence>
<gene>
    <name evidence="8" type="primary">Cisd1</name>
    <name evidence="8" type="ORF">Anas_06211</name>
</gene>
<evidence type="ECO:0000259" key="7">
    <source>
        <dbReference type="SMART" id="SM00704"/>
    </source>
</evidence>
<dbReference type="PANTHER" id="PTHR13680">
    <property type="entry name" value="CDGSH IRON-SULFUR DOMAIN-CONTAINING PROTEIN 1"/>
    <property type="match status" value="1"/>
</dbReference>
<dbReference type="GO" id="GO:0046872">
    <property type="term" value="F:metal ion binding"/>
    <property type="evidence" value="ECO:0007669"/>
    <property type="project" value="UniProtKB-KW"/>
</dbReference>
<keyword evidence="5" id="KW-0411">Iron-sulfur</keyword>
<dbReference type="InterPro" id="IPR042216">
    <property type="entry name" value="MitoNEET_CISD"/>
</dbReference>
<comment type="similarity">
    <text evidence="1">Belongs to the CISD protein family. CISD2 subfamily.</text>
</comment>
<keyword evidence="3" id="KW-0479">Metal-binding</keyword>
<dbReference type="Pfam" id="PF09360">
    <property type="entry name" value="zf-CDGSH"/>
    <property type="match status" value="1"/>
</dbReference>
<accession>A0A5N5SKX3</accession>
<evidence type="ECO:0000313" key="9">
    <source>
        <dbReference type="Proteomes" id="UP000326759"/>
    </source>
</evidence>
<dbReference type="InterPro" id="IPR018967">
    <property type="entry name" value="FeS-contain_CDGSH-typ"/>
</dbReference>
<dbReference type="SMART" id="SM00704">
    <property type="entry name" value="ZnF_CDGSH"/>
    <property type="match status" value="1"/>
</dbReference>
<evidence type="ECO:0000256" key="3">
    <source>
        <dbReference type="ARBA" id="ARBA00022723"/>
    </source>
</evidence>
<keyword evidence="4" id="KW-0408">Iron</keyword>
<dbReference type="Gene3D" id="3.40.5.90">
    <property type="entry name" value="CDGSH iron-sulfur domain, mitoNEET-type"/>
    <property type="match status" value="1"/>
</dbReference>
<dbReference type="InterPro" id="IPR045131">
    <property type="entry name" value="CISD1/2"/>
</dbReference>
<dbReference type="AlphaFoldDB" id="A0A5N5SKX3"/>
<evidence type="ECO:0000313" key="8">
    <source>
        <dbReference type="EMBL" id="KAB7494358.1"/>
    </source>
</evidence>
<evidence type="ECO:0000256" key="4">
    <source>
        <dbReference type="ARBA" id="ARBA00023004"/>
    </source>
</evidence>